<evidence type="ECO:0008006" key="3">
    <source>
        <dbReference type="Google" id="ProtNLM"/>
    </source>
</evidence>
<organism evidence="1 2">
    <name type="scientific">Mesorhizobium qingshengii</name>
    <dbReference type="NCBI Taxonomy" id="1165689"/>
    <lineage>
        <taxon>Bacteria</taxon>
        <taxon>Pseudomonadati</taxon>
        <taxon>Pseudomonadota</taxon>
        <taxon>Alphaproteobacteria</taxon>
        <taxon>Hyphomicrobiales</taxon>
        <taxon>Phyllobacteriaceae</taxon>
        <taxon>Mesorhizobium</taxon>
    </lineage>
</organism>
<dbReference type="RefSeq" id="WP_269906771.1">
    <property type="nucleotide sequence ID" value="NZ_JAPFQA010000008.1"/>
</dbReference>
<accession>A0ABT4QXV0</accession>
<dbReference type="Proteomes" id="UP001152178">
    <property type="component" value="Unassembled WGS sequence"/>
</dbReference>
<proteinExistence type="predicted"/>
<dbReference type="EMBL" id="JAPFQA010000008">
    <property type="protein sequence ID" value="MCZ8546416.1"/>
    <property type="molecule type" value="Genomic_DNA"/>
</dbReference>
<protein>
    <recommendedName>
        <fullName evidence="3">Transposase</fullName>
    </recommendedName>
</protein>
<reference evidence="1" key="1">
    <citation type="submission" date="2022-11" db="EMBL/GenBank/DDBJ databases">
        <authorList>
            <person name="Coimbra C."/>
        </authorList>
    </citation>
    <scope>NUCLEOTIDE SEQUENCE</scope>
    <source>
        <strain evidence="1">Jales19</strain>
    </source>
</reference>
<evidence type="ECO:0000313" key="1">
    <source>
        <dbReference type="EMBL" id="MCZ8546416.1"/>
    </source>
</evidence>
<comment type="caution">
    <text evidence="1">The sequence shown here is derived from an EMBL/GenBank/DDBJ whole genome shotgun (WGS) entry which is preliminary data.</text>
</comment>
<keyword evidence="2" id="KW-1185">Reference proteome</keyword>
<name>A0ABT4QXV0_9HYPH</name>
<evidence type="ECO:0000313" key="2">
    <source>
        <dbReference type="Proteomes" id="UP001152178"/>
    </source>
</evidence>
<sequence length="60" mass="6758">MVALYTVWYNFIRIHKTLKMSLAMATGVSQTLWSMDGLRGKMDAVAPKPSKRGPYKIKVA</sequence>
<gene>
    <name evidence="1" type="ORF">OOJ09_19690</name>
</gene>